<evidence type="ECO:0000313" key="1">
    <source>
        <dbReference type="EMBL" id="ORX76529.1"/>
    </source>
</evidence>
<name>A0A1Y1WSK9_9FUNG</name>
<protein>
    <submittedName>
        <fullName evidence="1">Uncharacterized protein</fullName>
    </submittedName>
</protein>
<reference evidence="1 2" key="1">
    <citation type="submission" date="2016-08" db="EMBL/GenBank/DDBJ databases">
        <title>A Parts List for Fungal Cellulosomes Revealed by Comparative Genomics.</title>
        <authorList>
            <consortium name="DOE Joint Genome Institute"/>
            <person name="Haitjema C.H."/>
            <person name="Gilmore S.P."/>
            <person name="Henske J.K."/>
            <person name="Solomon K.V."/>
            <person name="De Groot R."/>
            <person name="Kuo A."/>
            <person name="Mondo S.J."/>
            <person name="Salamov A.A."/>
            <person name="Labutti K."/>
            <person name="Zhao Z."/>
            <person name="Chiniquy J."/>
            <person name="Barry K."/>
            <person name="Brewer H.M."/>
            <person name="Purvine S.O."/>
            <person name="Wright A.T."/>
            <person name="Boxma B."/>
            <person name="Van Alen T."/>
            <person name="Hackstein J.H."/>
            <person name="Baker S.E."/>
            <person name="Grigoriev I.V."/>
            <person name="O'Malley M.A."/>
        </authorList>
    </citation>
    <scope>NUCLEOTIDE SEQUENCE [LARGE SCALE GENOMIC DNA]</scope>
    <source>
        <strain evidence="1 2">S4</strain>
    </source>
</reference>
<dbReference type="EMBL" id="MCFG01000293">
    <property type="protein sequence ID" value="ORX76529.1"/>
    <property type="molecule type" value="Genomic_DNA"/>
</dbReference>
<dbReference type="AlphaFoldDB" id="A0A1Y1WSK9"/>
<accession>A0A1Y1WSK9</accession>
<gene>
    <name evidence="1" type="ORF">BCR32DRAFT_284068</name>
</gene>
<dbReference type="Proteomes" id="UP000193944">
    <property type="component" value="Unassembled WGS sequence"/>
</dbReference>
<evidence type="ECO:0000313" key="2">
    <source>
        <dbReference type="Proteomes" id="UP000193944"/>
    </source>
</evidence>
<keyword evidence="2" id="KW-1185">Reference proteome</keyword>
<proteinExistence type="predicted"/>
<sequence length="73" mass="8238">MFLQHENGLETKKISGGYLGQDVDVKIDARVIKTAKIINNSCPNYYSCCVSIMIVIKELIIDLLIVSYLEIFV</sequence>
<organism evidence="1 2">
    <name type="scientific">Anaeromyces robustus</name>
    <dbReference type="NCBI Taxonomy" id="1754192"/>
    <lineage>
        <taxon>Eukaryota</taxon>
        <taxon>Fungi</taxon>
        <taxon>Fungi incertae sedis</taxon>
        <taxon>Chytridiomycota</taxon>
        <taxon>Chytridiomycota incertae sedis</taxon>
        <taxon>Neocallimastigomycetes</taxon>
        <taxon>Neocallimastigales</taxon>
        <taxon>Neocallimastigaceae</taxon>
        <taxon>Anaeromyces</taxon>
    </lineage>
</organism>
<comment type="caution">
    <text evidence="1">The sequence shown here is derived from an EMBL/GenBank/DDBJ whole genome shotgun (WGS) entry which is preliminary data.</text>
</comment>
<reference evidence="1 2" key="2">
    <citation type="submission" date="2016-08" db="EMBL/GenBank/DDBJ databases">
        <title>Pervasive Adenine N6-methylation of Active Genes in Fungi.</title>
        <authorList>
            <consortium name="DOE Joint Genome Institute"/>
            <person name="Mondo S.J."/>
            <person name="Dannebaum R.O."/>
            <person name="Kuo R.C."/>
            <person name="Labutti K."/>
            <person name="Haridas S."/>
            <person name="Kuo A."/>
            <person name="Salamov A."/>
            <person name="Ahrendt S.R."/>
            <person name="Lipzen A."/>
            <person name="Sullivan W."/>
            <person name="Andreopoulos W.B."/>
            <person name="Clum A."/>
            <person name="Lindquist E."/>
            <person name="Daum C."/>
            <person name="Ramamoorthy G.K."/>
            <person name="Gryganskyi A."/>
            <person name="Culley D."/>
            <person name="Magnuson J.K."/>
            <person name="James T.Y."/>
            <person name="O'Malley M.A."/>
            <person name="Stajich J.E."/>
            <person name="Spatafora J.W."/>
            <person name="Visel A."/>
            <person name="Grigoriev I.V."/>
        </authorList>
    </citation>
    <scope>NUCLEOTIDE SEQUENCE [LARGE SCALE GENOMIC DNA]</scope>
    <source>
        <strain evidence="1 2">S4</strain>
    </source>
</reference>